<accession>A0A1M6LDF4</accession>
<dbReference type="Proteomes" id="UP000189935">
    <property type="component" value="Chromosome I"/>
</dbReference>
<evidence type="ECO:0000313" key="4">
    <source>
        <dbReference type="Proteomes" id="UP000189935"/>
    </source>
</evidence>
<protein>
    <submittedName>
        <fullName evidence="3">Uncharacterized protein</fullName>
    </submittedName>
</protein>
<reference evidence="3 4" key="1">
    <citation type="submission" date="2016-11" db="EMBL/GenBank/DDBJ databases">
        <authorList>
            <person name="Jaros S."/>
            <person name="Januszkiewicz K."/>
            <person name="Wedrychowicz H."/>
        </authorList>
    </citation>
    <scope>NUCLEOTIDE SEQUENCE [LARGE SCALE GENOMIC DNA]</scope>
    <source>
        <strain evidence="3 4">GAS499</strain>
    </source>
</reference>
<name>A0A1M6LDF4_9BRAD</name>
<evidence type="ECO:0000256" key="1">
    <source>
        <dbReference type="SAM" id="MobiDB-lite"/>
    </source>
</evidence>
<feature type="transmembrane region" description="Helical" evidence="2">
    <location>
        <begin position="6"/>
        <end position="32"/>
    </location>
</feature>
<feature type="transmembrane region" description="Helical" evidence="2">
    <location>
        <begin position="44"/>
        <end position="63"/>
    </location>
</feature>
<proteinExistence type="predicted"/>
<feature type="region of interest" description="Disordered" evidence="1">
    <location>
        <begin position="131"/>
        <end position="154"/>
    </location>
</feature>
<keyword evidence="2" id="KW-0472">Membrane</keyword>
<evidence type="ECO:0000256" key="2">
    <source>
        <dbReference type="SAM" id="Phobius"/>
    </source>
</evidence>
<keyword evidence="2" id="KW-0812">Transmembrane</keyword>
<dbReference type="EMBL" id="LT670844">
    <property type="protein sequence ID" value="SHJ69182.1"/>
    <property type="molecule type" value="Genomic_DNA"/>
</dbReference>
<keyword evidence="2" id="KW-1133">Transmembrane helix</keyword>
<evidence type="ECO:0000313" key="3">
    <source>
        <dbReference type="EMBL" id="SHJ69182.1"/>
    </source>
</evidence>
<dbReference type="AlphaFoldDB" id="A0A1M6LDF4"/>
<sequence length="154" mass="16051">MLMWIFGAVGVLGVAGTIAAVILVPGVAIPVLQAVMRFILGCKPCLFALSIVAALFIGAIYGARVESAKCRAGELAAKLAAQQADLDNAKKSAADEAARATTIEATANDQRSKDAAYIATLEARPSCALDDVDLGRMPNHKSRPRFTKSPPGAR</sequence>
<organism evidence="3 4">
    <name type="scientific">Bradyrhizobium lablabi</name>
    <dbReference type="NCBI Taxonomy" id="722472"/>
    <lineage>
        <taxon>Bacteria</taxon>
        <taxon>Pseudomonadati</taxon>
        <taxon>Pseudomonadota</taxon>
        <taxon>Alphaproteobacteria</taxon>
        <taxon>Hyphomicrobiales</taxon>
        <taxon>Nitrobacteraceae</taxon>
        <taxon>Bradyrhizobium</taxon>
    </lineage>
</organism>
<gene>
    <name evidence="3" type="ORF">SAMN05444159_1245</name>
</gene>